<accession>S0LG99</accession>
<gene>
    <name evidence="3" type="ORF">I573_00115</name>
</gene>
<dbReference type="SUPFAM" id="SSF55166">
    <property type="entry name" value="Hedgehog/DD-peptidase"/>
    <property type="match status" value="1"/>
</dbReference>
<feature type="domain" description="D-alanyl-D-alanine carboxypeptidase-like core" evidence="2">
    <location>
        <begin position="103"/>
        <end position="245"/>
    </location>
</feature>
<proteinExistence type="predicted"/>
<keyword evidence="1" id="KW-1133">Transmembrane helix</keyword>
<dbReference type="AlphaFoldDB" id="S0LG99"/>
<dbReference type="GO" id="GO:0008233">
    <property type="term" value="F:peptidase activity"/>
    <property type="evidence" value="ECO:0007669"/>
    <property type="project" value="InterPro"/>
</dbReference>
<dbReference type="PANTHER" id="PTHR34385">
    <property type="entry name" value="D-ALANYL-D-ALANINE CARBOXYPEPTIDASE"/>
    <property type="match status" value="1"/>
</dbReference>
<protein>
    <recommendedName>
        <fullName evidence="2">D-alanyl-D-alanine carboxypeptidase-like core domain-containing protein</fullName>
    </recommendedName>
</protein>
<dbReference type="STRING" id="1140003.OMY_00116"/>
<dbReference type="Gene3D" id="3.30.1380.10">
    <property type="match status" value="1"/>
</dbReference>
<dbReference type="Pfam" id="PF02557">
    <property type="entry name" value="VanY"/>
    <property type="match status" value="1"/>
</dbReference>
<keyword evidence="1" id="KW-0812">Transmembrane</keyword>
<dbReference type="EMBL" id="ASWO01000001">
    <property type="protein sequence ID" value="EOT87060.1"/>
    <property type="molecule type" value="Genomic_DNA"/>
</dbReference>
<sequence length="272" mass="30625">MDENKNKQNTKHKKKIGIGIASLTLIGGIALGISLVHPTKESNVVQAEKKANMSKKEVNLTPEERFLASVSLDDWRLPLVGPDHVLKAEVNETTDLATVGNYLVNKQIVSDYEQLEQAAQQAQFPLVIISAYRSVDYQQQVLNAGVQQRIANGMTEEEALADAKKTMTEPGHSEHHTGLAMDIVDLDWYNSYPSEVLHSDYGQTKGGKWLASHAPEYGFIIRYPEGKEAITKIDYEPWHLRYVGKEYAQYMTAHGWTLEEFLEQVKVAKQKQ</sequence>
<dbReference type="Proteomes" id="UP000015961">
    <property type="component" value="Unassembled WGS sequence"/>
</dbReference>
<evidence type="ECO:0000313" key="4">
    <source>
        <dbReference type="Proteomes" id="UP000015961"/>
    </source>
</evidence>
<name>S0LG99_9ENTE</name>
<dbReference type="CDD" id="cd14852">
    <property type="entry name" value="LD-carboxypeptidase"/>
    <property type="match status" value="1"/>
</dbReference>
<dbReference type="PANTHER" id="PTHR34385:SF1">
    <property type="entry name" value="PEPTIDOGLYCAN L-ALANYL-D-GLUTAMATE ENDOPEPTIDASE CWLK"/>
    <property type="match status" value="1"/>
</dbReference>
<dbReference type="GO" id="GO:0006508">
    <property type="term" value="P:proteolysis"/>
    <property type="evidence" value="ECO:0007669"/>
    <property type="project" value="InterPro"/>
</dbReference>
<dbReference type="InterPro" id="IPR003709">
    <property type="entry name" value="VanY-like_core_dom"/>
</dbReference>
<dbReference type="InterPro" id="IPR058193">
    <property type="entry name" value="VanY/YodJ_core_dom"/>
</dbReference>
<evidence type="ECO:0000256" key="1">
    <source>
        <dbReference type="SAM" id="Phobius"/>
    </source>
</evidence>
<dbReference type="eggNOG" id="COG1876">
    <property type="taxonomic scope" value="Bacteria"/>
</dbReference>
<feature type="transmembrane region" description="Helical" evidence="1">
    <location>
        <begin position="16"/>
        <end position="36"/>
    </location>
</feature>
<evidence type="ECO:0000313" key="3">
    <source>
        <dbReference type="EMBL" id="EOT87060.1"/>
    </source>
</evidence>
<keyword evidence="1" id="KW-0472">Membrane</keyword>
<dbReference type="InterPro" id="IPR009045">
    <property type="entry name" value="Zn_M74/Hedgehog-like"/>
</dbReference>
<keyword evidence="4" id="KW-1185">Reference proteome</keyword>
<dbReference type="PATRIC" id="fig|1140003.3.peg.114"/>
<comment type="caution">
    <text evidence="3">The sequence shown here is derived from an EMBL/GenBank/DDBJ whole genome shotgun (WGS) entry which is preliminary data.</text>
</comment>
<evidence type="ECO:0000259" key="2">
    <source>
        <dbReference type="Pfam" id="PF02557"/>
    </source>
</evidence>
<dbReference type="RefSeq" id="WP_016184608.1">
    <property type="nucleotide sequence ID" value="NZ_ASWO01000001.1"/>
</dbReference>
<reference evidence="3 4" key="1">
    <citation type="submission" date="2013-03" db="EMBL/GenBank/DDBJ databases">
        <title>The Genome Sequence of Enterococcus sulfureus ATCC_49903 (PacBio/Illumina hybrid assembly).</title>
        <authorList>
            <consortium name="The Broad Institute Genomics Platform"/>
            <consortium name="The Broad Institute Genome Sequencing Center for Infectious Disease"/>
            <person name="Earl A."/>
            <person name="Russ C."/>
            <person name="Gilmore M."/>
            <person name="Surin D."/>
            <person name="Walker B."/>
            <person name="Young S."/>
            <person name="Zeng Q."/>
            <person name="Gargeya S."/>
            <person name="Fitzgerald M."/>
            <person name="Haas B."/>
            <person name="Abouelleil A."/>
            <person name="Allen A.W."/>
            <person name="Alvarado L."/>
            <person name="Arachchi H.M."/>
            <person name="Berlin A.M."/>
            <person name="Chapman S.B."/>
            <person name="Gainer-Dewar J."/>
            <person name="Goldberg J."/>
            <person name="Griggs A."/>
            <person name="Gujja S."/>
            <person name="Hansen M."/>
            <person name="Howarth C."/>
            <person name="Imamovic A."/>
            <person name="Ireland A."/>
            <person name="Larimer J."/>
            <person name="McCowan C."/>
            <person name="Murphy C."/>
            <person name="Pearson M."/>
            <person name="Poon T.W."/>
            <person name="Priest M."/>
            <person name="Roberts A."/>
            <person name="Saif S."/>
            <person name="Shea T."/>
            <person name="Sisk P."/>
            <person name="Sykes S."/>
            <person name="Wortman J."/>
            <person name="Nusbaum C."/>
            <person name="Birren B."/>
        </authorList>
    </citation>
    <scope>NUCLEOTIDE SEQUENCE [LARGE SCALE GENOMIC DNA]</scope>
    <source>
        <strain evidence="3 4">ATCC 49903</strain>
    </source>
</reference>
<dbReference type="InterPro" id="IPR052179">
    <property type="entry name" value="DD-CPase-like"/>
</dbReference>
<organism evidence="3 4">
    <name type="scientific">Enterococcus sulfureus ATCC 49903</name>
    <dbReference type="NCBI Taxonomy" id="1140003"/>
    <lineage>
        <taxon>Bacteria</taxon>
        <taxon>Bacillati</taxon>
        <taxon>Bacillota</taxon>
        <taxon>Bacilli</taxon>
        <taxon>Lactobacillales</taxon>
        <taxon>Enterococcaceae</taxon>
        <taxon>Enterococcus</taxon>
    </lineage>
</organism>
<dbReference type="OrthoDB" id="9792074at2"/>